<sequence>MYAQGGHEYDKEIKGQGCQVVCVELDLTKPPNVMYMVNGASYYIEYEALHMVYFSCGIFRHVKDSCVHKGKQLMRQRDAAKKIHMVVGKRKLAEQPKGCKHSREGVRLLTRIKMSF</sequence>
<organism evidence="1 2">
    <name type="scientific">Arachis hypogaea</name>
    <name type="common">Peanut</name>
    <dbReference type="NCBI Taxonomy" id="3818"/>
    <lineage>
        <taxon>Eukaryota</taxon>
        <taxon>Viridiplantae</taxon>
        <taxon>Streptophyta</taxon>
        <taxon>Embryophyta</taxon>
        <taxon>Tracheophyta</taxon>
        <taxon>Spermatophyta</taxon>
        <taxon>Magnoliopsida</taxon>
        <taxon>eudicotyledons</taxon>
        <taxon>Gunneridae</taxon>
        <taxon>Pentapetalae</taxon>
        <taxon>rosids</taxon>
        <taxon>fabids</taxon>
        <taxon>Fabales</taxon>
        <taxon>Fabaceae</taxon>
        <taxon>Papilionoideae</taxon>
        <taxon>50 kb inversion clade</taxon>
        <taxon>dalbergioids sensu lato</taxon>
        <taxon>Dalbergieae</taxon>
        <taxon>Pterocarpus clade</taxon>
        <taxon>Arachis</taxon>
    </lineage>
</organism>
<protein>
    <submittedName>
        <fullName evidence="1">Transposon TX1 uncharacterized</fullName>
    </submittedName>
</protein>
<dbReference type="AlphaFoldDB" id="A0A6B9V9A2"/>
<evidence type="ECO:0000313" key="2">
    <source>
        <dbReference type="Proteomes" id="UP000464620"/>
    </source>
</evidence>
<evidence type="ECO:0000313" key="1">
    <source>
        <dbReference type="EMBL" id="QHN77615.1"/>
    </source>
</evidence>
<proteinExistence type="predicted"/>
<accession>A0A6B9V9A2</accession>
<name>A0A6B9V9A2_ARAHY</name>
<reference evidence="1 2" key="1">
    <citation type="submission" date="2020-01" db="EMBL/GenBank/DDBJ databases">
        <title>Genome sequence of Arachis hypogaea, cultivar Shitouqi.</title>
        <authorList>
            <person name="Zhuang W."/>
            <person name="Chen H."/>
            <person name="Varshney R."/>
            <person name="Wang D."/>
            <person name="Ming R."/>
        </authorList>
    </citation>
    <scope>NUCLEOTIDE SEQUENCE [LARGE SCALE GENOMIC DNA]</scope>
    <source>
        <tissue evidence="1">Young leaf</tissue>
    </source>
</reference>
<dbReference type="Proteomes" id="UP000464620">
    <property type="component" value="Chromosome B09"/>
</dbReference>
<dbReference type="EMBL" id="CP031001">
    <property type="protein sequence ID" value="QHN77615.1"/>
    <property type="molecule type" value="Genomic_DNA"/>
</dbReference>
<gene>
    <name evidence="1" type="ORF">DS421_19g654230</name>
</gene>